<reference evidence="2 3" key="1">
    <citation type="journal article" date="2013" name="Int. J. Syst. Evol. Microbiol.">
        <title>Tumebacillus flagellatus sp. nov., an alpha-amylase/pullulanase-producing bacterium isolated from cassava wastewater.</title>
        <authorList>
            <person name="Wang Q."/>
            <person name="Xie N."/>
            <person name="Qin Y."/>
            <person name="Shen N."/>
            <person name="Zhu J."/>
            <person name="Mi H."/>
            <person name="Huang R."/>
        </authorList>
    </citation>
    <scope>NUCLEOTIDE SEQUENCE [LARGE SCALE GENOMIC DNA]</scope>
    <source>
        <strain evidence="2 3">GST4</strain>
    </source>
</reference>
<dbReference type="Proteomes" id="UP000027931">
    <property type="component" value="Unassembled WGS sequence"/>
</dbReference>
<keyword evidence="1" id="KW-0812">Transmembrane</keyword>
<dbReference type="AlphaFoldDB" id="A0A074LII1"/>
<name>A0A074LII1_9BACL</name>
<evidence type="ECO:0000313" key="3">
    <source>
        <dbReference type="Proteomes" id="UP000027931"/>
    </source>
</evidence>
<keyword evidence="1" id="KW-1133">Transmembrane helix</keyword>
<keyword evidence="3" id="KW-1185">Reference proteome</keyword>
<gene>
    <name evidence="2" type="ORF">EL26_17760</name>
</gene>
<keyword evidence="1" id="KW-0472">Membrane</keyword>
<sequence>MYEETKTARVLRFLGWAVMVVGVVSGFFLANVPVEPGAMYTRFELALAFKYWIGSIVSGVLVLGFAEVVRLLDKINDKLDKLDRLDKR</sequence>
<comment type="caution">
    <text evidence="2">The sequence shown here is derived from an EMBL/GenBank/DDBJ whole genome shotgun (WGS) entry which is preliminary data.</text>
</comment>
<feature type="transmembrane region" description="Helical" evidence="1">
    <location>
        <begin position="51"/>
        <end position="72"/>
    </location>
</feature>
<proteinExistence type="predicted"/>
<evidence type="ECO:0000313" key="2">
    <source>
        <dbReference type="EMBL" id="KEO82016.1"/>
    </source>
</evidence>
<evidence type="ECO:0000256" key="1">
    <source>
        <dbReference type="SAM" id="Phobius"/>
    </source>
</evidence>
<dbReference type="EMBL" id="JMIR01000029">
    <property type="protein sequence ID" value="KEO82016.1"/>
    <property type="molecule type" value="Genomic_DNA"/>
</dbReference>
<feature type="transmembrane region" description="Helical" evidence="1">
    <location>
        <begin position="12"/>
        <end position="31"/>
    </location>
</feature>
<accession>A0A074LII1</accession>
<dbReference type="RefSeq" id="WP_038091558.1">
    <property type="nucleotide sequence ID" value="NZ_JMIR01000029.1"/>
</dbReference>
<protein>
    <submittedName>
        <fullName evidence="2">Uncharacterized protein</fullName>
    </submittedName>
</protein>
<organism evidence="2 3">
    <name type="scientific">Tumebacillus flagellatus</name>
    <dbReference type="NCBI Taxonomy" id="1157490"/>
    <lineage>
        <taxon>Bacteria</taxon>
        <taxon>Bacillati</taxon>
        <taxon>Bacillota</taxon>
        <taxon>Bacilli</taxon>
        <taxon>Bacillales</taxon>
        <taxon>Alicyclobacillaceae</taxon>
        <taxon>Tumebacillus</taxon>
    </lineage>
</organism>
<dbReference type="STRING" id="1157490.EL26_17760"/>